<feature type="domain" description="EF-hand" evidence="3">
    <location>
        <begin position="125"/>
        <end position="139"/>
    </location>
</feature>
<feature type="compositionally biased region" description="Gly residues" evidence="1">
    <location>
        <begin position="156"/>
        <end position="172"/>
    </location>
</feature>
<evidence type="ECO:0000256" key="1">
    <source>
        <dbReference type="SAM" id="MobiDB-lite"/>
    </source>
</evidence>
<protein>
    <recommendedName>
        <fullName evidence="3">EF-hand domain-containing protein</fullName>
    </recommendedName>
</protein>
<keyword evidence="5" id="KW-1185">Reference proteome</keyword>
<feature type="region of interest" description="Disordered" evidence="1">
    <location>
        <begin position="68"/>
        <end position="87"/>
    </location>
</feature>
<dbReference type="InterPro" id="IPR011992">
    <property type="entry name" value="EF-hand-dom_pair"/>
</dbReference>
<dbReference type="RefSeq" id="WP_221031596.1">
    <property type="nucleotide sequence ID" value="NZ_CP139781.1"/>
</dbReference>
<feature type="signal peptide" evidence="2">
    <location>
        <begin position="1"/>
        <end position="23"/>
    </location>
</feature>
<evidence type="ECO:0000259" key="3">
    <source>
        <dbReference type="Pfam" id="PF13202"/>
    </source>
</evidence>
<dbReference type="InterPro" id="IPR002048">
    <property type="entry name" value="EF_hand_dom"/>
</dbReference>
<dbReference type="Pfam" id="PF13202">
    <property type="entry name" value="EF-hand_5"/>
    <property type="match status" value="3"/>
</dbReference>
<accession>A0ABZ1C3R0</accession>
<proteinExistence type="predicted"/>
<sequence>MNRKLVVTTLLAASAFGSSFLFAQTNTDAPNPPPGRGPGGTPPAWMIERFDTDGDGVLNAEERGVAHQAMMDKRQNGERPGREMMRNMRERFDADGDGRLSAEERATADATMRAEAVNRPRLMARIDTDKDGVISDAEWTAHRDALRDRMGKGKGKGMGQGGGGQGAGRQTN</sequence>
<keyword evidence="2" id="KW-0732">Signal</keyword>
<reference evidence="4 5" key="1">
    <citation type="submission" date="2023-12" db="EMBL/GenBank/DDBJ databases">
        <title>Description of an unclassified Opitutus bacterium of Verrucomicrobiota.</title>
        <authorList>
            <person name="Zhang D.-F."/>
        </authorList>
    </citation>
    <scope>NUCLEOTIDE SEQUENCE [LARGE SCALE GENOMIC DNA]</scope>
    <source>
        <strain evidence="4 5">WL0086</strain>
    </source>
</reference>
<dbReference type="InterPro" id="IPR018247">
    <property type="entry name" value="EF_Hand_1_Ca_BS"/>
</dbReference>
<dbReference type="PROSITE" id="PS00018">
    <property type="entry name" value="EF_HAND_1"/>
    <property type="match status" value="1"/>
</dbReference>
<evidence type="ECO:0000256" key="2">
    <source>
        <dbReference type="SAM" id="SignalP"/>
    </source>
</evidence>
<evidence type="ECO:0000313" key="5">
    <source>
        <dbReference type="Proteomes" id="UP000738431"/>
    </source>
</evidence>
<dbReference type="SUPFAM" id="SSF47473">
    <property type="entry name" value="EF-hand"/>
    <property type="match status" value="1"/>
</dbReference>
<feature type="domain" description="EF-hand" evidence="3">
    <location>
        <begin position="91"/>
        <end position="104"/>
    </location>
</feature>
<feature type="domain" description="EF-hand" evidence="3">
    <location>
        <begin position="48"/>
        <end position="62"/>
    </location>
</feature>
<evidence type="ECO:0000313" key="4">
    <source>
        <dbReference type="EMBL" id="WRQ86086.1"/>
    </source>
</evidence>
<feature type="region of interest" description="Disordered" evidence="1">
    <location>
        <begin position="147"/>
        <end position="172"/>
    </location>
</feature>
<feature type="chain" id="PRO_5046095430" description="EF-hand domain-containing protein" evidence="2">
    <location>
        <begin position="24"/>
        <end position="172"/>
    </location>
</feature>
<gene>
    <name evidence="4" type="ORF">K1X11_014825</name>
</gene>
<organism evidence="4 5">
    <name type="scientific">Actomonas aquatica</name>
    <dbReference type="NCBI Taxonomy" id="2866162"/>
    <lineage>
        <taxon>Bacteria</taxon>
        <taxon>Pseudomonadati</taxon>
        <taxon>Verrucomicrobiota</taxon>
        <taxon>Opitutia</taxon>
        <taxon>Opitutales</taxon>
        <taxon>Opitutaceae</taxon>
        <taxon>Actomonas</taxon>
    </lineage>
</organism>
<dbReference type="Proteomes" id="UP000738431">
    <property type="component" value="Chromosome"/>
</dbReference>
<dbReference type="EMBL" id="CP139781">
    <property type="protein sequence ID" value="WRQ86086.1"/>
    <property type="molecule type" value="Genomic_DNA"/>
</dbReference>
<dbReference type="Gene3D" id="1.10.238.10">
    <property type="entry name" value="EF-hand"/>
    <property type="match status" value="2"/>
</dbReference>
<name>A0ABZ1C3R0_9BACT</name>